<gene>
    <name evidence="1" type="ORF">HHI36_006356</name>
</gene>
<comment type="caution">
    <text evidence="1">The sequence shown here is derived from an EMBL/GenBank/DDBJ whole genome shotgun (WGS) entry which is preliminary data.</text>
</comment>
<reference evidence="1 2" key="1">
    <citation type="journal article" date="2021" name="BMC Biol.">
        <title>Horizontally acquired antibacterial genes associated with adaptive radiation of ladybird beetles.</title>
        <authorList>
            <person name="Li H.S."/>
            <person name="Tang X.F."/>
            <person name="Huang Y.H."/>
            <person name="Xu Z.Y."/>
            <person name="Chen M.L."/>
            <person name="Du X.Y."/>
            <person name="Qiu B.Y."/>
            <person name="Chen P.T."/>
            <person name="Zhang W."/>
            <person name="Slipinski A."/>
            <person name="Escalona H.E."/>
            <person name="Waterhouse R.M."/>
            <person name="Zwick A."/>
            <person name="Pang H."/>
        </authorList>
    </citation>
    <scope>NUCLEOTIDE SEQUENCE [LARGE SCALE GENOMIC DNA]</scope>
    <source>
        <strain evidence="1">SYSU2018</strain>
    </source>
</reference>
<name>A0ABD2NWU1_9CUCU</name>
<protein>
    <recommendedName>
        <fullName evidence="3">Transposase</fullName>
    </recommendedName>
</protein>
<keyword evidence="2" id="KW-1185">Reference proteome</keyword>
<evidence type="ECO:0000313" key="2">
    <source>
        <dbReference type="Proteomes" id="UP001516400"/>
    </source>
</evidence>
<evidence type="ECO:0000313" key="1">
    <source>
        <dbReference type="EMBL" id="KAL3283207.1"/>
    </source>
</evidence>
<dbReference type="AlphaFoldDB" id="A0ABD2NWU1"/>
<organism evidence="1 2">
    <name type="scientific">Cryptolaemus montrouzieri</name>
    <dbReference type="NCBI Taxonomy" id="559131"/>
    <lineage>
        <taxon>Eukaryota</taxon>
        <taxon>Metazoa</taxon>
        <taxon>Ecdysozoa</taxon>
        <taxon>Arthropoda</taxon>
        <taxon>Hexapoda</taxon>
        <taxon>Insecta</taxon>
        <taxon>Pterygota</taxon>
        <taxon>Neoptera</taxon>
        <taxon>Endopterygota</taxon>
        <taxon>Coleoptera</taxon>
        <taxon>Polyphaga</taxon>
        <taxon>Cucujiformia</taxon>
        <taxon>Coccinelloidea</taxon>
        <taxon>Coccinellidae</taxon>
        <taxon>Scymninae</taxon>
        <taxon>Scymnini</taxon>
        <taxon>Cryptolaemus</taxon>
    </lineage>
</organism>
<accession>A0ABD2NWU1</accession>
<dbReference type="Proteomes" id="UP001516400">
    <property type="component" value="Unassembled WGS sequence"/>
</dbReference>
<sequence>MVIYVVHNFGYRNYDDVISLVQYTCTYYIELFATKLPSVVRLPAYHPNIHPIELVWALLLGYVATSNAFEHGMVQCGQDVGEDLPRSGQPSTSSTEVNNDKVEEMILQNFCCARPSRIWRNFF</sequence>
<dbReference type="EMBL" id="JABFTP020000144">
    <property type="protein sequence ID" value="KAL3283207.1"/>
    <property type="molecule type" value="Genomic_DNA"/>
</dbReference>
<evidence type="ECO:0008006" key="3">
    <source>
        <dbReference type="Google" id="ProtNLM"/>
    </source>
</evidence>
<proteinExistence type="predicted"/>